<keyword evidence="3 6" id="KW-0378">Hydrolase</keyword>
<dbReference type="InterPro" id="IPR045090">
    <property type="entry name" value="Pept_M3A_M3B"/>
</dbReference>
<dbReference type="InterPro" id="IPR001567">
    <property type="entry name" value="Pept_M3A_M3B_dom"/>
</dbReference>
<keyword evidence="4 6" id="KW-0862">Zinc</keyword>
<keyword evidence="1 6" id="KW-0645">Protease</keyword>
<evidence type="ECO:0000256" key="2">
    <source>
        <dbReference type="ARBA" id="ARBA00022723"/>
    </source>
</evidence>
<dbReference type="EMBL" id="UHIP01000001">
    <property type="protein sequence ID" value="SUP26167.1"/>
    <property type="molecule type" value="Genomic_DNA"/>
</dbReference>
<comment type="cofactor">
    <cofactor evidence="6">
        <name>Zn(2+)</name>
        <dbReference type="ChEBI" id="CHEBI:29105"/>
    </cofactor>
    <text evidence="6">Binds 1 zinc ion.</text>
</comment>
<dbReference type="PANTHER" id="PTHR11804:SF84">
    <property type="entry name" value="SACCHAROLYSIN"/>
    <property type="match status" value="1"/>
</dbReference>
<dbReference type="Pfam" id="PF01432">
    <property type="entry name" value="Peptidase_M3"/>
    <property type="match status" value="1"/>
</dbReference>
<dbReference type="FunFam" id="3.40.390.10:FF:000039">
    <property type="entry name" value="Peptidase M3"/>
    <property type="match status" value="1"/>
</dbReference>
<sequence>MGAGNGQRHKRNPMTATQYLNDLNHRYLHLHRVKEDFFWDTYMGISDDHDGSTQAQTEWTQFLSAGEQIQAIRDQITVAQAITDEQEKRSTLAGLEGWLAMFESHALESAAAQQLKAKLIQFEADLFETKQKHPLYYTNEQGEQIEASLVTLAATIRTSDVEAVRQSAHQALLDLEQWLLQNGFIELVKMRNEFARTLGYRTFFDYSVAKKEKMTSDELFAILDDFEVRTRDSHQRSLSALAAEKGEQALTGYNFIFSFAGDVMRDLDPYVPFSRSLRRWVESFGRLNIDYSGAELTLDLLDRKGKYPNGFCHGPIPSFYDQGQWVAAKVNFTSNAKPDQIGSGYDGINTLFHEGGHAAHFANVKLNAPCFSQEFAPTSMAYAETQSMFCDSLLTDADWLKTYAFNAQGDVVPDDVIKAMVYSRQPFKAYEERSILLVPYFERALYDLSDDELTPERITALMRATEQRIIGLECSPRPLLAIPHLLSDEAACAYHGYLLAHMAVYQTRAYFLDKFGYLTDNPHIGPLLAKHYWHDGNQVSHNETIVRLTGEGFNAKYLADMCNQSAEQAWQSQLKKIEGLSARQQAPVASLNATIRVVDGAKELASNQESDEQMCEQFEAFIAEHYGC</sequence>
<dbReference type="GO" id="GO:0006508">
    <property type="term" value="P:proteolysis"/>
    <property type="evidence" value="ECO:0007669"/>
    <property type="project" value="UniProtKB-KW"/>
</dbReference>
<dbReference type="GO" id="GO:0004222">
    <property type="term" value="F:metalloendopeptidase activity"/>
    <property type="evidence" value="ECO:0007669"/>
    <property type="project" value="InterPro"/>
</dbReference>
<evidence type="ECO:0000256" key="3">
    <source>
        <dbReference type="ARBA" id="ARBA00022801"/>
    </source>
</evidence>
<comment type="similarity">
    <text evidence="6">Belongs to the peptidase M3 family.</text>
</comment>
<proteinExistence type="inferred from homology"/>
<dbReference type="GO" id="GO:0006518">
    <property type="term" value="P:peptide metabolic process"/>
    <property type="evidence" value="ECO:0007669"/>
    <property type="project" value="TreeGrafter"/>
</dbReference>
<evidence type="ECO:0000256" key="4">
    <source>
        <dbReference type="ARBA" id="ARBA00022833"/>
    </source>
</evidence>
<evidence type="ECO:0000256" key="1">
    <source>
        <dbReference type="ARBA" id="ARBA00022670"/>
    </source>
</evidence>
<dbReference type="GO" id="GO:0046872">
    <property type="term" value="F:metal ion binding"/>
    <property type="evidence" value="ECO:0007669"/>
    <property type="project" value="UniProtKB-UniRule"/>
</dbReference>
<keyword evidence="5 6" id="KW-0482">Metalloprotease</keyword>
<name>A0AAX2LPB4_VIBFL</name>
<dbReference type="Proteomes" id="UP000254626">
    <property type="component" value="Unassembled WGS sequence"/>
</dbReference>
<dbReference type="SUPFAM" id="SSF55486">
    <property type="entry name" value="Metalloproteases ('zincins'), catalytic domain"/>
    <property type="match status" value="1"/>
</dbReference>
<evidence type="ECO:0000256" key="6">
    <source>
        <dbReference type="RuleBase" id="RU003435"/>
    </source>
</evidence>
<evidence type="ECO:0000259" key="7">
    <source>
        <dbReference type="Pfam" id="PF01432"/>
    </source>
</evidence>
<feature type="domain" description="Peptidase M3A/M3B catalytic" evidence="7">
    <location>
        <begin position="297"/>
        <end position="502"/>
    </location>
</feature>
<organism evidence="8 9">
    <name type="scientific">Vibrio fluvialis</name>
    <dbReference type="NCBI Taxonomy" id="676"/>
    <lineage>
        <taxon>Bacteria</taxon>
        <taxon>Pseudomonadati</taxon>
        <taxon>Pseudomonadota</taxon>
        <taxon>Gammaproteobacteria</taxon>
        <taxon>Vibrionales</taxon>
        <taxon>Vibrionaceae</taxon>
        <taxon>Vibrio</taxon>
    </lineage>
</organism>
<evidence type="ECO:0000313" key="9">
    <source>
        <dbReference type="Proteomes" id="UP000254626"/>
    </source>
</evidence>
<dbReference type="AlphaFoldDB" id="A0AAX2LPB4"/>
<gene>
    <name evidence="8" type="ORF">NCTC11327_01895</name>
</gene>
<dbReference type="Gene3D" id="1.10.1370.30">
    <property type="match status" value="2"/>
</dbReference>
<dbReference type="PANTHER" id="PTHR11804">
    <property type="entry name" value="PROTEASE M3 THIMET OLIGOPEPTIDASE-RELATED"/>
    <property type="match status" value="1"/>
</dbReference>
<protein>
    <submittedName>
        <fullName evidence="8">Peptidase</fullName>
    </submittedName>
</protein>
<accession>A0AAX2LPB4</accession>
<reference evidence="8 9" key="1">
    <citation type="submission" date="2018-06" db="EMBL/GenBank/DDBJ databases">
        <authorList>
            <consortium name="Pathogen Informatics"/>
            <person name="Doyle S."/>
        </authorList>
    </citation>
    <scope>NUCLEOTIDE SEQUENCE [LARGE SCALE GENOMIC DNA]</scope>
    <source>
        <strain evidence="8 9">NCTC11327</strain>
    </source>
</reference>
<evidence type="ECO:0000313" key="8">
    <source>
        <dbReference type="EMBL" id="SUP26167.1"/>
    </source>
</evidence>
<evidence type="ECO:0000256" key="5">
    <source>
        <dbReference type="ARBA" id="ARBA00023049"/>
    </source>
</evidence>
<comment type="caution">
    <text evidence="8">The sequence shown here is derived from an EMBL/GenBank/DDBJ whole genome shotgun (WGS) entry which is preliminary data.</text>
</comment>
<keyword evidence="2 6" id="KW-0479">Metal-binding</keyword>